<sequence length="327" mass="37035">MKTAKLGILFVLIYLPFSFVGKMDMRAQADAFYLETRYNAAVNAAVEDGANSLLANEKQEEEARYESFKKVTLNREEALNTFYRTLFMNFGVNDDKIGQNILDQYVAALMIIGYDGCYVYGYESYTGADGRPMSRRLESAKIPYAYTDSSGEVISFTLDDYVIINKPGSREWYEGFRSEMSLVAQAEILKPGFPFDEVRRSTILATIQKELKMTLNEHNARSLKSGAAYTFTLPSIPEEEWNNTIDDIGMLAFIQGIPMGYRAYNNYALGGARVVKKSGYYGFYDNGIPYYKSNFCPKPKEIVEVFSDKKEASSKGFHPKECINGRI</sequence>
<organism evidence="1 2">
    <name type="scientific">Paenibacillus lutrae</name>
    <dbReference type="NCBI Taxonomy" id="2078573"/>
    <lineage>
        <taxon>Bacteria</taxon>
        <taxon>Bacillati</taxon>
        <taxon>Bacillota</taxon>
        <taxon>Bacilli</taxon>
        <taxon>Bacillales</taxon>
        <taxon>Paenibacillaceae</taxon>
        <taxon>Paenibacillus</taxon>
    </lineage>
</organism>
<proteinExistence type="predicted"/>
<keyword evidence="2" id="KW-1185">Reference proteome</keyword>
<protein>
    <recommendedName>
        <fullName evidence="3">F0F1-type ATP synthase</fullName>
    </recommendedName>
</protein>
<gene>
    <name evidence="1" type="ORF">EDM21_07040</name>
</gene>
<dbReference type="OrthoDB" id="1985886at2"/>
<dbReference type="Proteomes" id="UP000490800">
    <property type="component" value="Unassembled WGS sequence"/>
</dbReference>
<name>A0A7X3JYU5_9BACL</name>
<accession>A0A7X3JYU5</accession>
<evidence type="ECO:0000313" key="2">
    <source>
        <dbReference type="Proteomes" id="UP000490800"/>
    </source>
</evidence>
<evidence type="ECO:0008006" key="3">
    <source>
        <dbReference type="Google" id="ProtNLM"/>
    </source>
</evidence>
<reference evidence="1 2" key="1">
    <citation type="journal article" date="2019" name="Microorganisms">
        <title>Paenibacillus lutrae sp. nov., A Chitinolytic Species Isolated from A River Otter in Castril Natural Park, Granada, Spain.</title>
        <authorList>
            <person name="Rodriguez M."/>
            <person name="Reina J.C."/>
            <person name="Bejar V."/>
            <person name="Llamas I."/>
        </authorList>
    </citation>
    <scope>NUCLEOTIDE SEQUENCE [LARGE SCALE GENOMIC DNA]</scope>
    <source>
        <strain evidence="1 2">N10</strain>
    </source>
</reference>
<comment type="caution">
    <text evidence="1">The sequence shown here is derived from an EMBL/GenBank/DDBJ whole genome shotgun (WGS) entry which is preliminary data.</text>
</comment>
<dbReference type="EMBL" id="RHLK01000003">
    <property type="protein sequence ID" value="MVO99285.1"/>
    <property type="molecule type" value="Genomic_DNA"/>
</dbReference>
<dbReference type="RefSeq" id="WP_157334189.1">
    <property type="nucleotide sequence ID" value="NZ_RHLK01000003.1"/>
</dbReference>
<dbReference type="AlphaFoldDB" id="A0A7X3JYU5"/>
<evidence type="ECO:0000313" key="1">
    <source>
        <dbReference type="EMBL" id="MVO99285.1"/>
    </source>
</evidence>